<comment type="caution">
    <text evidence="1">The sequence shown here is derived from an EMBL/GenBank/DDBJ whole genome shotgun (WGS) entry which is preliminary data.</text>
</comment>
<evidence type="ECO:0000313" key="1">
    <source>
        <dbReference type="EMBL" id="KKD39412.1"/>
    </source>
</evidence>
<dbReference type="Proteomes" id="UP000033607">
    <property type="component" value="Unassembled WGS sequence"/>
</dbReference>
<proteinExistence type="predicted"/>
<name>A0A0F5YL70_9CYAN</name>
<gene>
    <name evidence="1" type="ORF">WN50_03560</name>
</gene>
<dbReference type="AlphaFoldDB" id="A0A0F5YL70"/>
<sequence>MIAIAVIITATIAIVKVTVTTPAATPAIVCVKVPSIVPSIVPAINTAAKATCNPRRIVRIKNRININRTIIVAKRLSELIE</sequence>
<accession>A0A0F5YL70</accession>
<evidence type="ECO:0000313" key="2">
    <source>
        <dbReference type="Proteomes" id="UP000033607"/>
    </source>
</evidence>
<organism evidence="1 2">
    <name type="scientific">Limnoraphis robusta CS-951</name>
    <dbReference type="NCBI Taxonomy" id="1637645"/>
    <lineage>
        <taxon>Bacteria</taxon>
        <taxon>Bacillati</taxon>
        <taxon>Cyanobacteriota</taxon>
        <taxon>Cyanophyceae</taxon>
        <taxon>Oscillatoriophycideae</taxon>
        <taxon>Oscillatoriales</taxon>
        <taxon>Sirenicapillariaceae</taxon>
        <taxon>Limnoraphis</taxon>
    </lineage>
</organism>
<protein>
    <submittedName>
        <fullName evidence="1">Uncharacterized protein</fullName>
    </submittedName>
</protein>
<reference evidence="1 2" key="1">
    <citation type="submission" date="2015-06" db="EMBL/GenBank/DDBJ databases">
        <title>Draft genome assembly of filamentous brackish cyanobacterium Limnoraphis robusta strain CS-951.</title>
        <authorList>
            <person name="Willis A."/>
            <person name="Parks M."/>
            <person name="Burford M.A."/>
        </authorList>
    </citation>
    <scope>NUCLEOTIDE SEQUENCE [LARGE SCALE GENOMIC DNA]</scope>
    <source>
        <strain evidence="1 2">CS-951</strain>
    </source>
</reference>
<dbReference type="RefSeq" id="WP_152964819.1">
    <property type="nucleotide sequence ID" value="NZ_LATL02000170.1"/>
</dbReference>
<dbReference type="EMBL" id="LATL02000170">
    <property type="protein sequence ID" value="KKD39412.1"/>
    <property type="molecule type" value="Genomic_DNA"/>
</dbReference>